<name>A0A7X0D0U6_9HYPH</name>
<evidence type="ECO:0000313" key="3">
    <source>
        <dbReference type="Proteomes" id="UP000547879"/>
    </source>
</evidence>
<accession>A0A7X0D0U6</accession>
<evidence type="ECO:0000256" key="1">
    <source>
        <dbReference type="SAM" id="SignalP"/>
    </source>
</evidence>
<feature type="chain" id="PRO_5030535463" evidence="1">
    <location>
        <begin position="21"/>
        <end position="84"/>
    </location>
</feature>
<dbReference type="Proteomes" id="UP000547879">
    <property type="component" value="Unassembled WGS sequence"/>
</dbReference>
<keyword evidence="1" id="KW-0732">Signal</keyword>
<sequence length="84" mass="9323">MKLALAAFGVPAFFMSSAFAYALEPIPGSIIYQGQPAHRLQKSPAGSTFTHEFTSGLQNYTETYKIQPDRSLVIIDRSLRSNNR</sequence>
<evidence type="ECO:0000313" key="2">
    <source>
        <dbReference type="EMBL" id="MBB6163689.1"/>
    </source>
</evidence>
<dbReference type="AlphaFoldDB" id="A0A7X0D0U6"/>
<gene>
    <name evidence="2" type="ORF">HNQ72_003529</name>
</gene>
<keyword evidence="3" id="KW-1185">Reference proteome</keyword>
<protein>
    <submittedName>
        <fullName evidence="2">Uncharacterized protein</fullName>
    </submittedName>
</protein>
<comment type="caution">
    <text evidence="2">The sequence shown here is derived from an EMBL/GenBank/DDBJ whole genome shotgun (WGS) entry which is preliminary data.</text>
</comment>
<feature type="signal peptide" evidence="1">
    <location>
        <begin position="1"/>
        <end position="20"/>
    </location>
</feature>
<dbReference type="EMBL" id="JACHEG010000003">
    <property type="protein sequence ID" value="MBB6163689.1"/>
    <property type="molecule type" value="Genomic_DNA"/>
</dbReference>
<organism evidence="2 3">
    <name type="scientific">Rhizobium wenxiniae</name>
    <dbReference type="NCBI Taxonomy" id="1737357"/>
    <lineage>
        <taxon>Bacteria</taxon>
        <taxon>Pseudomonadati</taxon>
        <taxon>Pseudomonadota</taxon>
        <taxon>Alphaproteobacteria</taxon>
        <taxon>Hyphomicrobiales</taxon>
        <taxon>Rhizobiaceae</taxon>
        <taxon>Rhizobium/Agrobacterium group</taxon>
        <taxon>Rhizobium</taxon>
    </lineage>
</organism>
<reference evidence="2 3" key="1">
    <citation type="submission" date="2020-08" db="EMBL/GenBank/DDBJ databases">
        <title>Genomic Encyclopedia of Type Strains, Phase IV (KMG-IV): sequencing the most valuable type-strain genomes for metagenomic binning, comparative biology and taxonomic classification.</title>
        <authorList>
            <person name="Goeker M."/>
        </authorList>
    </citation>
    <scope>NUCLEOTIDE SEQUENCE [LARGE SCALE GENOMIC DNA]</scope>
    <source>
        <strain evidence="2 3">DSM 100734</strain>
    </source>
</reference>
<proteinExistence type="predicted"/>